<keyword evidence="7 9" id="KW-0418">Kinase</keyword>
<dbReference type="EMBL" id="JAUSVU010000019">
    <property type="protein sequence ID" value="MDQ0535705.1"/>
    <property type="molecule type" value="Genomic_DNA"/>
</dbReference>
<dbReference type="InterPro" id="IPR001576">
    <property type="entry name" value="Phosphoglycerate_kinase"/>
</dbReference>
<evidence type="ECO:0000256" key="4">
    <source>
        <dbReference type="ARBA" id="ARBA00013061"/>
    </source>
</evidence>
<dbReference type="RefSeq" id="WP_246513436.1">
    <property type="nucleotide sequence ID" value="NZ_JAGINO010000021.1"/>
</dbReference>
<gene>
    <name evidence="10" type="ORF">QO018_004589</name>
</gene>
<dbReference type="InterPro" id="IPR015824">
    <property type="entry name" value="Phosphoglycerate_kinase_N"/>
</dbReference>
<reference evidence="10 11" key="1">
    <citation type="submission" date="2023-07" db="EMBL/GenBank/DDBJ databases">
        <title>Genomic Encyclopedia of Type Strains, Phase IV (KMG-IV): sequencing the most valuable type-strain genomes for metagenomic binning, comparative biology and taxonomic classification.</title>
        <authorList>
            <person name="Goeker M."/>
        </authorList>
    </citation>
    <scope>NUCLEOTIDE SEQUENCE [LARGE SCALE GENOMIC DNA]</scope>
    <source>
        <strain evidence="10 11">DSM 19922</strain>
    </source>
</reference>
<proteinExistence type="inferred from homology"/>
<dbReference type="Proteomes" id="UP001244552">
    <property type="component" value="Unassembled WGS sequence"/>
</dbReference>
<comment type="catalytic activity">
    <reaction evidence="1 9">
        <text>(2R)-3-phosphoglycerate + ATP = (2R)-3-phospho-glyceroyl phosphate + ADP</text>
        <dbReference type="Rhea" id="RHEA:14801"/>
        <dbReference type="ChEBI" id="CHEBI:30616"/>
        <dbReference type="ChEBI" id="CHEBI:57604"/>
        <dbReference type="ChEBI" id="CHEBI:58272"/>
        <dbReference type="ChEBI" id="CHEBI:456216"/>
        <dbReference type="EC" id="2.7.2.3"/>
    </reaction>
</comment>
<dbReference type="PANTHER" id="PTHR11406">
    <property type="entry name" value="PHOSPHOGLYCERATE KINASE"/>
    <property type="match status" value="1"/>
</dbReference>
<evidence type="ECO:0000313" key="11">
    <source>
        <dbReference type="Proteomes" id="UP001244552"/>
    </source>
</evidence>
<evidence type="ECO:0000256" key="8">
    <source>
        <dbReference type="ARBA" id="ARBA00022840"/>
    </source>
</evidence>
<dbReference type="PRINTS" id="PR00477">
    <property type="entry name" value="PHGLYCKINASE"/>
</dbReference>
<protein>
    <recommendedName>
        <fullName evidence="4 9">Phosphoglycerate kinase</fullName>
        <ecNumber evidence="4 9">2.7.2.3</ecNumber>
    </recommendedName>
</protein>
<name>A0ABU0MQE7_9PROT</name>
<evidence type="ECO:0000256" key="9">
    <source>
        <dbReference type="RuleBase" id="RU000532"/>
    </source>
</evidence>
<comment type="caution">
    <text evidence="10">The sequence shown here is derived from an EMBL/GenBank/DDBJ whole genome shotgun (WGS) entry which is preliminary data.</text>
</comment>
<keyword evidence="11" id="KW-1185">Reference proteome</keyword>
<dbReference type="Gene3D" id="3.40.50.1260">
    <property type="entry name" value="Phosphoglycerate kinase, N-terminal domain"/>
    <property type="match status" value="1"/>
</dbReference>
<comment type="subunit">
    <text evidence="3">Monomer.</text>
</comment>
<dbReference type="Pfam" id="PF00162">
    <property type="entry name" value="PGK"/>
    <property type="match status" value="1"/>
</dbReference>
<evidence type="ECO:0000256" key="2">
    <source>
        <dbReference type="ARBA" id="ARBA00008982"/>
    </source>
</evidence>
<evidence type="ECO:0000256" key="1">
    <source>
        <dbReference type="ARBA" id="ARBA00000642"/>
    </source>
</evidence>
<comment type="similarity">
    <text evidence="2 9">Belongs to the phosphoglycerate kinase family.</text>
</comment>
<dbReference type="SUPFAM" id="SSF53748">
    <property type="entry name" value="Phosphoglycerate kinase"/>
    <property type="match status" value="1"/>
</dbReference>
<keyword evidence="6" id="KW-0547">Nucleotide-binding</keyword>
<dbReference type="InterPro" id="IPR036043">
    <property type="entry name" value="Phosphoglycerate_kinase_sf"/>
</dbReference>
<evidence type="ECO:0000256" key="6">
    <source>
        <dbReference type="ARBA" id="ARBA00022741"/>
    </source>
</evidence>
<sequence>MTPPVYAPALAIVGGLASAAKLDLLDRLAGEVDALALGGAVANGFLAATGTDMGASLYGQAADQAFTRDARAILDKAKAHGCTVLLPVDLVVATEVREGAEDRAVPCSALGPEDMALDIGPATVARLTACVEAVRTVLWTGPLGACEIAPFDAGTNALAWFIARRTRDAGLLSVAAGAATLAALAATGVEERFSALAKPADLPDWLGRDARRMVPA</sequence>
<dbReference type="EC" id="2.7.2.3" evidence="4 9"/>
<organism evidence="10 11">
    <name type="scientific">Azospirillum picis</name>
    <dbReference type="NCBI Taxonomy" id="488438"/>
    <lineage>
        <taxon>Bacteria</taxon>
        <taxon>Pseudomonadati</taxon>
        <taxon>Pseudomonadota</taxon>
        <taxon>Alphaproteobacteria</taxon>
        <taxon>Rhodospirillales</taxon>
        <taxon>Azospirillaceae</taxon>
        <taxon>Azospirillum</taxon>
    </lineage>
</organism>
<dbReference type="GO" id="GO:0004618">
    <property type="term" value="F:phosphoglycerate kinase activity"/>
    <property type="evidence" value="ECO:0007669"/>
    <property type="project" value="UniProtKB-EC"/>
</dbReference>
<keyword evidence="5 9" id="KW-0808">Transferase</keyword>
<keyword evidence="8" id="KW-0067">ATP-binding</keyword>
<evidence type="ECO:0000256" key="7">
    <source>
        <dbReference type="ARBA" id="ARBA00022777"/>
    </source>
</evidence>
<accession>A0ABU0MQE7</accession>
<evidence type="ECO:0000256" key="5">
    <source>
        <dbReference type="ARBA" id="ARBA00022679"/>
    </source>
</evidence>
<evidence type="ECO:0000313" key="10">
    <source>
        <dbReference type="EMBL" id="MDQ0535705.1"/>
    </source>
</evidence>
<evidence type="ECO:0000256" key="3">
    <source>
        <dbReference type="ARBA" id="ARBA00011245"/>
    </source>
</evidence>
<dbReference type="PANTHER" id="PTHR11406:SF23">
    <property type="entry name" value="PHOSPHOGLYCERATE KINASE 1, CHLOROPLASTIC-RELATED"/>
    <property type="match status" value="1"/>
</dbReference>